<dbReference type="KEGG" id="nmr:Nmar_0884"/>
<sequence length="199" mass="22458">MGRKERRAREQKRENYATKHSAQQRKQTLIAVGVLAVIAVIVGYAGWMFVNMDQSTAPGGPENAGALGSDHTHAALAVRVFGDYFDFSAPAYQIKSPWIHFEGRDGSTIHKHATGVTLDYLFESLSLGLDDKCFVFQDGREFCTNEDYSLKFFYNGKQVQDIRDIEIMEDDRILISYGGETPEELESQLIELENQIIVK</sequence>
<dbReference type="AlphaFoldDB" id="A9A269"/>
<proteinExistence type="predicted"/>
<dbReference type="InParanoid" id="A9A269"/>
<evidence type="ECO:0008006" key="5">
    <source>
        <dbReference type="Google" id="ProtNLM"/>
    </source>
</evidence>
<keyword evidence="2" id="KW-0472">Membrane</keyword>
<evidence type="ECO:0000313" key="4">
    <source>
        <dbReference type="Proteomes" id="UP000000792"/>
    </source>
</evidence>
<keyword evidence="2" id="KW-1133">Transmembrane helix</keyword>
<reference evidence="3 4" key="1">
    <citation type="journal article" date="2010" name="Proc. Natl. Acad. Sci. U.S.A.">
        <title>Nitrosopumilus maritimus genome reveals unique mechanisms for nitrification and autotrophy in globally distributed marine crenarchaea.</title>
        <authorList>
            <person name="Walker C.B."/>
            <person name="de la Torre J.R."/>
            <person name="Klotz M.G."/>
            <person name="Urakawa H."/>
            <person name="Pinel N."/>
            <person name="Arp D.J."/>
            <person name="Brochier-Armanet C."/>
            <person name="Chain P.S."/>
            <person name="Chan P.P."/>
            <person name="Gollabgir A."/>
            <person name="Hemp J."/>
            <person name="Hugler M."/>
            <person name="Karr E.A."/>
            <person name="Konneke M."/>
            <person name="Shin M."/>
            <person name="Lawton T.J."/>
            <person name="Lowe T."/>
            <person name="Martens-Habbena W."/>
            <person name="Sayavedra-Soto L.A."/>
            <person name="Lang D."/>
            <person name="Sievert S.M."/>
            <person name="Rosenzweig A.C."/>
            <person name="Manning G."/>
            <person name="Stahl D.A."/>
        </authorList>
    </citation>
    <scope>NUCLEOTIDE SEQUENCE [LARGE SCALE GENOMIC DNA]</scope>
    <source>
        <strain evidence="3 4">SCM1</strain>
    </source>
</reference>
<protein>
    <recommendedName>
        <fullName evidence="5">Protein-disulfide isomerase</fullName>
    </recommendedName>
</protein>
<dbReference type="GeneID" id="5774366"/>
<feature type="region of interest" description="Disordered" evidence="1">
    <location>
        <begin position="1"/>
        <end position="20"/>
    </location>
</feature>
<keyword evidence="4" id="KW-1185">Reference proteome</keyword>
<name>A9A269_NITMS</name>
<feature type="transmembrane region" description="Helical" evidence="2">
    <location>
        <begin position="29"/>
        <end position="50"/>
    </location>
</feature>
<evidence type="ECO:0000256" key="2">
    <source>
        <dbReference type="SAM" id="Phobius"/>
    </source>
</evidence>
<dbReference type="Proteomes" id="UP000000792">
    <property type="component" value="Chromosome"/>
</dbReference>
<dbReference type="RefSeq" id="WP_012215267.1">
    <property type="nucleotide sequence ID" value="NC_010085.1"/>
</dbReference>
<organism evidence="3 4">
    <name type="scientific">Nitrosopumilus maritimus (strain SCM1)</name>
    <dbReference type="NCBI Taxonomy" id="436308"/>
    <lineage>
        <taxon>Archaea</taxon>
        <taxon>Nitrososphaerota</taxon>
        <taxon>Nitrososphaeria</taxon>
        <taxon>Nitrosopumilales</taxon>
        <taxon>Nitrosopumilaceae</taxon>
        <taxon>Nitrosopumilus</taxon>
    </lineage>
</organism>
<keyword evidence="2" id="KW-0812">Transmembrane</keyword>
<dbReference type="OrthoDB" id="10863at2157"/>
<dbReference type="EnsemblBacteria" id="ABX12780">
    <property type="protein sequence ID" value="ABX12780"/>
    <property type="gene ID" value="Nmar_0884"/>
</dbReference>
<evidence type="ECO:0000256" key="1">
    <source>
        <dbReference type="SAM" id="MobiDB-lite"/>
    </source>
</evidence>
<accession>A9A269</accession>
<evidence type="ECO:0000313" key="3">
    <source>
        <dbReference type="EMBL" id="ABX12780.1"/>
    </source>
</evidence>
<feature type="compositionally biased region" description="Basic and acidic residues" evidence="1">
    <location>
        <begin position="7"/>
        <end position="17"/>
    </location>
</feature>
<dbReference type="eggNOG" id="arCOG10557">
    <property type="taxonomic scope" value="Archaea"/>
</dbReference>
<gene>
    <name evidence="3" type="ordered locus">Nmar_0884</name>
</gene>
<dbReference type="HOGENOM" id="CLU_1335110_0_0_2"/>
<dbReference type="EMBL" id="CP000866">
    <property type="protein sequence ID" value="ABX12780.1"/>
    <property type="molecule type" value="Genomic_DNA"/>
</dbReference>